<reference evidence="1 2" key="1">
    <citation type="submission" date="2022-05" db="EMBL/GenBank/DDBJ databases">
        <title>Genome Sequencing of Bee-Associated Microbes.</title>
        <authorList>
            <person name="Dunlap C."/>
        </authorList>
    </citation>
    <scope>NUCLEOTIDE SEQUENCE [LARGE SCALE GENOMIC DNA]</scope>
    <source>
        <strain evidence="1 2">NRRL B-04010</strain>
    </source>
</reference>
<dbReference type="Proteomes" id="UP001527181">
    <property type="component" value="Unassembled WGS sequence"/>
</dbReference>
<dbReference type="EMBL" id="JAMDNP010000011">
    <property type="protein sequence ID" value="MCY9760382.1"/>
    <property type="molecule type" value="Genomic_DNA"/>
</dbReference>
<sequence length="80" mass="9092">MGVVVGDKVGAKHMCFVNDDRTTRCAWFSMIQVDNKMVFIKDESAPKGIAEATSRYLAIKRAKECRDRMQTKEAVVSHRQ</sequence>
<gene>
    <name evidence="1" type="ORF">M5X12_07305</name>
</gene>
<protein>
    <submittedName>
        <fullName evidence="1">Uncharacterized protein</fullName>
    </submittedName>
</protein>
<comment type="caution">
    <text evidence="1">The sequence shown here is derived from an EMBL/GenBank/DDBJ whole genome shotgun (WGS) entry which is preliminary data.</text>
</comment>
<keyword evidence="2" id="KW-1185">Reference proteome</keyword>
<organism evidence="1 2">
    <name type="scientific">Paenibacillus alvei</name>
    <name type="common">Bacillus alvei</name>
    <dbReference type="NCBI Taxonomy" id="44250"/>
    <lineage>
        <taxon>Bacteria</taxon>
        <taxon>Bacillati</taxon>
        <taxon>Bacillota</taxon>
        <taxon>Bacilli</taxon>
        <taxon>Bacillales</taxon>
        <taxon>Paenibacillaceae</taxon>
        <taxon>Paenibacillus</taxon>
    </lineage>
</organism>
<name>A0ABT4GUL5_PAEAL</name>
<evidence type="ECO:0000313" key="2">
    <source>
        <dbReference type="Proteomes" id="UP001527181"/>
    </source>
</evidence>
<proteinExistence type="predicted"/>
<dbReference type="RefSeq" id="WP_268599562.1">
    <property type="nucleotide sequence ID" value="NZ_JAMDNP010000011.1"/>
</dbReference>
<accession>A0ABT4GUL5</accession>
<evidence type="ECO:0000313" key="1">
    <source>
        <dbReference type="EMBL" id="MCY9760382.1"/>
    </source>
</evidence>